<dbReference type="PANTHER" id="PTHR11532">
    <property type="entry name" value="PROTEASE M14 CARBOXYPEPTIDASE"/>
    <property type="match status" value="1"/>
</dbReference>
<dbReference type="PROSITE" id="PS52035">
    <property type="entry name" value="PEPTIDASE_M14"/>
    <property type="match status" value="1"/>
</dbReference>
<dbReference type="PRINTS" id="PR00765">
    <property type="entry name" value="CRBOXYPTASEA"/>
</dbReference>
<evidence type="ECO:0000256" key="1">
    <source>
        <dbReference type="ARBA" id="ARBA00001947"/>
    </source>
</evidence>
<reference evidence="9" key="1">
    <citation type="submission" date="2018-11" db="EMBL/GenBank/DDBJ databases">
        <authorList>
            <person name="Alioto T."/>
            <person name="Alioto T."/>
        </authorList>
    </citation>
    <scope>NUCLEOTIDE SEQUENCE</scope>
</reference>
<name>A0A8B6FLX4_MYTGA</name>
<feature type="signal peptide" evidence="7">
    <location>
        <begin position="1"/>
        <end position="31"/>
    </location>
</feature>
<comment type="cofactor">
    <cofactor evidence="1">
        <name>Zn(2+)</name>
        <dbReference type="ChEBI" id="CHEBI:29105"/>
    </cofactor>
</comment>
<dbReference type="Pfam" id="PF00246">
    <property type="entry name" value="Peptidase_M14"/>
    <property type="match status" value="1"/>
</dbReference>
<gene>
    <name evidence="9" type="ORF">MGAL_10B065145</name>
</gene>
<keyword evidence="7" id="KW-0732">Signal</keyword>
<dbReference type="PROSITE" id="PS00133">
    <property type="entry name" value="CARBOXYPEPT_ZN_2"/>
    <property type="match status" value="1"/>
</dbReference>
<evidence type="ECO:0000259" key="8">
    <source>
        <dbReference type="PROSITE" id="PS52035"/>
    </source>
</evidence>
<dbReference type="InterPro" id="IPR057246">
    <property type="entry name" value="CARBOXYPEPT_ZN_1"/>
</dbReference>
<dbReference type="InterPro" id="IPR057247">
    <property type="entry name" value="CARBOXYPEPT_ZN_2"/>
</dbReference>
<dbReference type="InterPro" id="IPR000834">
    <property type="entry name" value="Peptidase_M14"/>
</dbReference>
<keyword evidence="3 9" id="KW-0121">Carboxypeptidase</keyword>
<evidence type="ECO:0000313" key="9">
    <source>
        <dbReference type="EMBL" id="VDI51785.1"/>
    </source>
</evidence>
<organism evidence="9 10">
    <name type="scientific">Mytilus galloprovincialis</name>
    <name type="common">Mediterranean mussel</name>
    <dbReference type="NCBI Taxonomy" id="29158"/>
    <lineage>
        <taxon>Eukaryota</taxon>
        <taxon>Metazoa</taxon>
        <taxon>Spiralia</taxon>
        <taxon>Lophotrochozoa</taxon>
        <taxon>Mollusca</taxon>
        <taxon>Bivalvia</taxon>
        <taxon>Autobranchia</taxon>
        <taxon>Pteriomorphia</taxon>
        <taxon>Mytilida</taxon>
        <taxon>Mytiloidea</taxon>
        <taxon>Mytilidae</taxon>
        <taxon>Mytilinae</taxon>
        <taxon>Mytilus</taxon>
    </lineage>
</organism>
<evidence type="ECO:0000256" key="6">
    <source>
        <dbReference type="PROSITE-ProRule" id="PRU01379"/>
    </source>
</evidence>
<dbReference type="GO" id="GO:0004181">
    <property type="term" value="F:metallocarboxypeptidase activity"/>
    <property type="evidence" value="ECO:0007669"/>
    <property type="project" value="UniProtKB-EC"/>
</dbReference>
<keyword evidence="9" id="KW-0378">Hydrolase</keyword>
<evidence type="ECO:0000256" key="5">
    <source>
        <dbReference type="ARBA" id="ARBA00022833"/>
    </source>
</evidence>
<comment type="similarity">
    <text evidence="2 6">Belongs to the peptidase M14 family.</text>
</comment>
<evidence type="ECO:0000256" key="7">
    <source>
        <dbReference type="SAM" id="SignalP"/>
    </source>
</evidence>
<dbReference type="Proteomes" id="UP000596742">
    <property type="component" value="Unassembled WGS sequence"/>
</dbReference>
<dbReference type="InterPro" id="IPR050753">
    <property type="entry name" value="Peptidase_M14_domain"/>
</dbReference>
<dbReference type="GO" id="GO:0005615">
    <property type="term" value="C:extracellular space"/>
    <property type="evidence" value="ECO:0007669"/>
    <property type="project" value="TreeGrafter"/>
</dbReference>
<dbReference type="OrthoDB" id="10249045at2759"/>
<dbReference type="SMART" id="SM00631">
    <property type="entry name" value="Zn_pept"/>
    <property type="match status" value="1"/>
</dbReference>
<dbReference type="AlphaFoldDB" id="A0A8B6FLX4"/>
<comment type="caution">
    <text evidence="9">The sequence shown here is derived from an EMBL/GenBank/DDBJ whole genome shotgun (WGS) entry which is preliminary data.</text>
</comment>
<protein>
    <submittedName>
        <fullName evidence="9">Carboxypeptidase D</fullName>
        <ecNumber evidence="9">3.4.17.22</ecNumber>
    </submittedName>
</protein>
<evidence type="ECO:0000256" key="4">
    <source>
        <dbReference type="ARBA" id="ARBA00022723"/>
    </source>
</evidence>
<comment type="caution">
    <text evidence="6">Lacks conserved residue(s) required for the propagation of feature annotation.</text>
</comment>
<dbReference type="SUPFAM" id="SSF53187">
    <property type="entry name" value="Zn-dependent exopeptidases"/>
    <property type="match status" value="1"/>
</dbReference>
<dbReference type="GO" id="GO:0016485">
    <property type="term" value="P:protein processing"/>
    <property type="evidence" value="ECO:0007669"/>
    <property type="project" value="TreeGrafter"/>
</dbReference>
<keyword evidence="4" id="KW-0479">Metal-binding</keyword>
<dbReference type="GO" id="GO:0006518">
    <property type="term" value="P:peptide metabolic process"/>
    <property type="evidence" value="ECO:0007669"/>
    <property type="project" value="TreeGrafter"/>
</dbReference>
<keyword evidence="3 9" id="KW-0645">Protease</keyword>
<dbReference type="EMBL" id="UYJE01007095">
    <property type="protein sequence ID" value="VDI51785.1"/>
    <property type="molecule type" value="Genomic_DNA"/>
</dbReference>
<dbReference type="EC" id="3.4.17.22" evidence="9"/>
<keyword evidence="10" id="KW-1185">Reference proteome</keyword>
<dbReference type="PROSITE" id="PS00132">
    <property type="entry name" value="CARBOXYPEPT_ZN_1"/>
    <property type="match status" value="1"/>
</dbReference>
<accession>A0A8B6FLX4</accession>
<sequence>MRGMVSESQRWIRLGMNFFVVCVSLCHVTSSLDFQYHDYQDLTNYLTNMSNTYPDLTHLYSIGKTVQKRDLHVLAIGKLPQNHLSLRPHVKYVGNMHGNEAVGREMLLHLIDYYLTNYNVNSTIKTFLDNTVVHILPSMNPDGFEVSSEGDCSSVQGRTNTNNYDLNRNFPGYFEVNPRPVQPETRAVMDWLKQHRFILSANLHGGAMVANYPFDNYVNGSIIQATRYVRSPDDDTFIHLSKVYSYSHANMYTGTHCNDDFPDGITNGALWYPVLGTHCYRYSHANMYTGTTLYLRLTPTHTPTCTQEHNCNDDFPDGITNGALWYPVLGRYLRLLLLTRQHVHRNTSVMMISRWHNQTTLGTLVGYLRFTPTHTPTCTQEHIVVSKVNSYSHANMYTGTHCKYLRLTPTHTPTCTQEHIVMMISLMHLGRYLRLTPTHTPTCTQEHIVSKVNSYSHANMYTGTHCTDDFPDGITNGALWYPVL</sequence>
<evidence type="ECO:0000256" key="3">
    <source>
        <dbReference type="ARBA" id="ARBA00022645"/>
    </source>
</evidence>
<keyword evidence="5" id="KW-0862">Zinc</keyword>
<evidence type="ECO:0000256" key="2">
    <source>
        <dbReference type="ARBA" id="ARBA00005988"/>
    </source>
</evidence>
<evidence type="ECO:0000313" key="10">
    <source>
        <dbReference type="Proteomes" id="UP000596742"/>
    </source>
</evidence>
<feature type="chain" id="PRO_5032587909" evidence="7">
    <location>
        <begin position="32"/>
        <end position="484"/>
    </location>
</feature>
<dbReference type="Gene3D" id="3.40.630.10">
    <property type="entry name" value="Zn peptidases"/>
    <property type="match status" value="1"/>
</dbReference>
<dbReference type="GO" id="GO:0008270">
    <property type="term" value="F:zinc ion binding"/>
    <property type="evidence" value="ECO:0007669"/>
    <property type="project" value="InterPro"/>
</dbReference>
<feature type="non-terminal residue" evidence="9">
    <location>
        <position position="1"/>
    </location>
</feature>
<proteinExistence type="inferred from homology"/>
<feature type="domain" description="Peptidase M14" evidence="8">
    <location>
        <begin position="35"/>
        <end position="319"/>
    </location>
</feature>
<dbReference type="PANTHER" id="PTHR11532:SF84">
    <property type="entry name" value="CARBOXYPEPTIDASE M"/>
    <property type="match status" value="1"/>
</dbReference>